<gene>
    <name evidence="6" type="primary">LOC106156639</name>
</gene>
<dbReference type="GeneID" id="106156639"/>
<dbReference type="InterPro" id="IPR001202">
    <property type="entry name" value="WW_dom"/>
</dbReference>
<dbReference type="PROSITE" id="PS01159">
    <property type="entry name" value="WW_DOMAIN_1"/>
    <property type="match status" value="1"/>
</dbReference>
<dbReference type="PANTHER" id="PTHR19964:SF94">
    <property type="entry name" value="SYNTAXIN-BINDING PROTEIN 4-LIKE"/>
    <property type="match status" value="1"/>
</dbReference>
<feature type="domain" description="WW" evidence="3">
    <location>
        <begin position="652"/>
        <end position="685"/>
    </location>
</feature>
<dbReference type="SMART" id="SM00228">
    <property type="entry name" value="PDZ"/>
    <property type="match status" value="1"/>
</dbReference>
<evidence type="ECO:0000313" key="5">
    <source>
        <dbReference type="Proteomes" id="UP000085678"/>
    </source>
</evidence>
<dbReference type="SMART" id="SM00456">
    <property type="entry name" value="WW"/>
    <property type="match status" value="1"/>
</dbReference>
<dbReference type="OrthoDB" id="6022242at2759"/>
<dbReference type="SUPFAM" id="SSF51045">
    <property type="entry name" value="WW domain"/>
    <property type="match status" value="1"/>
</dbReference>
<dbReference type="Gene3D" id="2.30.42.10">
    <property type="match status" value="1"/>
</dbReference>
<dbReference type="PROSITE" id="PS50106">
    <property type="entry name" value="PDZ"/>
    <property type="match status" value="1"/>
</dbReference>
<dbReference type="SUPFAM" id="SSF47473">
    <property type="entry name" value="EF-hand"/>
    <property type="match status" value="1"/>
</dbReference>
<feature type="region of interest" description="Disordered" evidence="2">
    <location>
        <begin position="321"/>
        <end position="355"/>
    </location>
</feature>
<dbReference type="InterPro" id="IPR051342">
    <property type="entry name" value="PDZ_scaffold"/>
</dbReference>
<reference evidence="6" key="2">
    <citation type="submission" date="2025-08" db="UniProtKB">
        <authorList>
            <consortium name="RefSeq"/>
        </authorList>
    </citation>
    <scope>IDENTIFICATION</scope>
</reference>
<dbReference type="SUPFAM" id="SSF50156">
    <property type="entry name" value="PDZ domain-like"/>
    <property type="match status" value="1"/>
</dbReference>
<evidence type="ECO:0000259" key="4">
    <source>
        <dbReference type="PROSITE" id="PS50106"/>
    </source>
</evidence>
<dbReference type="Pfam" id="PF00595">
    <property type="entry name" value="PDZ"/>
    <property type="match status" value="1"/>
</dbReference>
<dbReference type="Pfam" id="PF00397">
    <property type="entry name" value="WW"/>
    <property type="match status" value="1"/>
</dbReference>
<feature type="compositionally biased region" description="Basic and acidic residues" evidence="2">
    <location>
        <begin position="602"/>
        <end position="615"/>
    </location>
</feature>
<feature type="region of interest" description="Disordered" evidence="2">
    <location>
        <begin position="1"/>
        <end position="27"/>
    </location>
</feature>
<dbReference type="AlphaFoldDB" id="A0A1S3HMZ6"/>
<dbReference type="CDD" id="cd06692">
    <property type="entry name" value="PDZ1_GgSTXBP4-like"/>
    <property type="match status" value="1"/>
</dbReference>
<feature type="domain" description="PDZ" evidence="4">
    <location>
        <begin position="30"/>
        <end position="117"/>
    </location>
</feature>
<feature type="coiled-coil region" evidence="1">
    <location>
        <begin position="457"/>
        <end position="547"/>
    </location>
</feature>
<evidence type="ECO:0000256" key="2">
    <source>
        <dbReference type="SAM" id="MobiDB-lite"/>
    </source>
</evidence>
<evidence type="ECO:0000313" key="6">
    <source>
        <dbReference type="RefSeq" id="XP_013387430.1"/>
    </source>
</evidence>
<feature type="region of interest" description="Disordered" evidence="2">
    <location>
        <begin position="600"/>
        <end position="635"/>
    </location>
</feature>
<dbReference type="Gene3D" id="2.20.70.10">
    <property type="match status" value="1"/>
</dbReference>
<name>A0A1S3HMZ6_LINAN</name>
<sequence>MASTLVLTESNHERLSRSSSRGSPARQPQIITYNDCAKGLGIKIIGGCNSEENRGHGIFVRRILIGGLAARDGRLCEGDEILEVNGQSFGRRTTNERAVSVLRSASATSTVQLVITRDEIARSEYLDLLENQSSYSYSTATHSASSSRANTPLMTAEFSEKRSWVLKDGQMTPVSQSSRSRSTSPEEHGRSRGYNVGDGEEQELEEEETETEKSEGSDAGSNSQSDTGTESQGEEEGEEDDDTDSQGEQEEQGVVEPPRLNTQSALPKVPNTSSLQRSLQEQPAMASTPQGSTGFLPNSRPGTSYGSALHPERIPAQTMYGSVQSPLDPSPVLAGNPGRGAPAQFPFQPTNSSSAKLSLDPQVRLKVEKLEVALKYLGLEPTPEQQYELRRHLHLDSSGCVNYGEFVQVAREMFKFQLKDCDMKTSTACHNDFRDFTQPPAFKPEINYSPSVGTEELHHVVEERDQLRREVEKLKVLLREKERTCQSAEQELLRLRREAQGAIHESRNLRSKVHLAEQAQKAARNMEQDYEEVVQLLETEISDMKTQQSKQLESPIVQKRLAVLSCQLRKAEVAKKTYEVATEKLLHFAETVHETLTSGDGIHIRSESSKGEQARGSKPPGFLARHKKHTPQTLGKEAKEVVRAVKAIVEVEPLPFGWEEAFTADGTKYYINHVTQTTSWTHPVSNVQHLPKDEAGTASHIKETRT</sequence>
<dbReference type="STRING" id="7574.A0A1S3HMZ6"/>
<feature type="compositionally biased region" description="Acidic residues" evidence="2">
    <location>
        <begin position="232"/>
        <end position="253"/>
    </location>
</feature>
<dbReference type="InterPro" id="IPR036020">
    <property type="entry name" value="WW_dom_sf"/>
</dbReference>
<feature type="region of interest" description="Disordered" evidence="2">
    <location>
        <begin position="164"/>
        <end position="309"/>
    </location>
</feature>
<reference evidence="6" key="1">
    <citation type="journal article" date="2015" name="Nat. Commun.">
        <title>The Lingula genome provides insights into brachiopod evolution and the origin of phosphate biomineralization.</title>
        <authorList>
            <person name="Luo Y.J."/>
            <person name="Takeuchi T."/>
            <person name="Koyanagi R."/>
            <person name="Yamada L."/>
            <person name="Kanda M."/>
            <person name="Khalturina M."/>
            <person name="Fujie M."/>
            <person name="Yamasaki S.I."/>
            <person name="Endo K."/>
            <person name="Satoh N."/>
        </authorList>
    </citation>
    <scope>NUCLEOTIDE SEQUENCE</scope>
</reference>
<dbReference type="PANTHER" id="PTHR19964">
    <property type="entry name" value="MULTIPLE PDZ DOMAIN PROTEIN"/>
    <property type="match status" value="1"/>
</dbReference>
<dbReference type="PROSITE" id="PS50020">
    <property type="entry name" value="WW_DOMAIN_2"/>
    <property type="match status" value="1"/>
</dbReference>
<dbReference type="InterPro" id="IPR011992">
    <property type="entry name" value="EF-hand-dom_pair"/>
</dbReference>
<dbReference type="RefSeq" id="XP_013387430.1">
    <property type="nucleotide sequence ID" value="XM_013531976.1"/>
</dbReference>
<dbReference type="KEGG" id="lak:106156639"/>
<dbReference type="CDD" id="cd00201">
    <property type="entry name" value="WW"/>
    <property type="match status" value="1"/>
</dbReference>
<feature type="compositionally biased region" description="Polar residues" evidence="2">
    <location>
        <begin position="260"/>
        <end position="306"/>
    </location>
</feature>
<organism evidence="5 6">
    <name type="scientific">Lingula anatina</name>
    <name type="common">Brachiopod</name>
    <name type="synonym">Lingula unguis</name>
    <dbReference type="NCBI Taxonomy" id="7574"/>
    <lineage>
        <taxon>Eukaryota</taxon>
        <taxon>Metazoa</taxon>
        <taxon>Spiralia</taxon>
        <taxon>Lophotrochozoa</taxon>
        <taxon>Brachiopoda</taxon>
        <taxon>Linguliformea</taxon>
        <taxon>Lingulata</taxon>
        <taxon>Lingulida</taxon>
        <taxon>Linguloidea</taxon>
        <taxon>Lingulidae</taxon>
        <taxon>Lingula</taxon>
    </lineage>
</organism>
<evidence type="ECO:0000259" key="3">
    <source>
        <dbReference type="PROSITE" id="PS50020"/>
    </source>
</evidence>
<accession>A0A1S3HMZ6</accession>
<dbReference type="InterPro" id="IPR001478">
    <property type="entry name" value="PDZ"/>
</dbReference>
<dbReference type="InterPro" id="IPR036034">
    <property type="entry name" value="PDZ_sf"/>
</dbReference>
<dbReference type="InParanoid" id="A0A1S3HMZ6"/>
<proteinExistence type="predicted"/>
<feature type="compositionally biased region" description="Acidic residues" evidence="2">
    <location>
        <begin position="198"/>
        <end position="210"/>
    </location>
</feature>
<keyword evidence="1" id="KW-0175">Coiled coil</keyword>
<dbReference type="Proteomes" id="UP000085678">
    <property type="component" value="Unplaced"/>
</dbReference>
<keyword evidence="5" id="KW-1185">Reference proteome</keyword>
<evidence type="ECO:0000256" key="1">
    <source>
        <dbReference type="SAM" id="Coils"/>
    </source>
</evidence>
<dbReference type="FunFam" id="2.20.70.10:FF:000034">
    <property type="entry name" value="syntaxin-binding protein 4 isoform X1"/>
    <property type="match status" value="1"/>
</dbReference>
<protein>
    <submittedName>
        <fullName evidence="6">Syntaxin-binding protein 4</fullName>
    </submittedName>
</protein>